<sequence>MGGLVLDALPLMSAPPQSVGVISFHQVAPGLNLSQEELSQRVMGVADAVKNLPVFKKCFTEFEMVFPNDELAGMADTLGLPGRKTSVMVLALSPTADHFVELLTDPVLRESFAKGEKEFGFMSNSFFSIADVVRTGAAPATVPIEGEKKAAVGFLRLHPSTSPHDHSAEIINNFGKLSDGSGQGRFAAGVSTWIPHHVAAPQIRALGLRTLEDENVVISVAEVKDDSVFTEAMHVRIAPSKPRVLTNERTISKTRLSTSSSGARRNPTVLVARFRTAATIRLCAWYPRSSSSVIDRYPERCTNSCSVSRISCESVMRSSPVPSFLARKPSHVPSRTSNRMA</sequence>
<evidence type="ECO:0000313" key="1">
    <source>
        <dbReference type="EMBL" id="CAK5282604.1"/>
    </source>
</evidence>
<comment type="caution">
    <text evidence="1">The sequence shown here is derived from an EMBL/GenBank/DDBJ whole genome shotgun (WGS) entry which is preliminary data.</text>
</comment>
<proteinExistence type="predicted"/>
<protein>
    <submittedName>
        <fullName evidence="1">Uncharacterized protein</fullName>
    </submittedName>
</protein>
<reference evidence="1" key="1">
    <citation type="submission" date="2023-11" db="EMBL/GenBank/DDBJ databases">
        <authorList>
            <person name="De Vega J J."/>
            <person name="De Vega J J."/>
        </authorList>
    </citation>
    <scope>NUCLEOTIDE SEQUENCE</scope>
</reference>
<name>A0AAD2HWR5_9AGAR</name>
<dbReference type="AlphaFoldDB" id="A0AAD2HWR5"/>
<keyword evidence="2" id="KW-1185">Reference proteome</keyword>
<dbReference type="EMBL" id="CAVNYO010000459">
    <property type="protein sequence ID" value="CAK5282604.1"/>
    <property type="molecule type" value="Genomic_DNA"/>
</dbReference>
<gene>
    <name evidence="1" type="ORF">MYCIT1_LOCUS34478</name>
</gene>
<accession>A0AAD2HWR5</accession>
<dbReference type="Proteomes" id="UP001295794">
    <property type="component" value="Unassembled WGS sequence"/>
</dbReference>
<organism evidence="1 2">
    <name type="scientific">Mycena citricolor</name>
    <dbReference type="NCBI Taxonomy" id="2018698"/>
    <lineage>
        <taxon>Eukaryota</taxon>
        <taxon>Fungi</taxon>
        <taxon>Dikarya</taxon>
        <taxon>Basidiomycota</taxon>
        <taxon>Agaricomycotina</taxon>
        <taxon>Agaricomycetes</taxon>
        <taxon>Agaricomycetidae</taxon>
        <taxon>Agaricales</taxon>
        <taxon>Marasmiineae</taxon>
        <taxon>Mycenaceae</taxon>
        <taxon>Mycena</taxon>
    </lineage>
</organism>
<evidence type="ECO:0000313" key="2">
    <source>
        <dbReference type="Proteomes" id="UP001295794"/>
    </source>
</evidence>